<gene>
    <name evidence="1" type="ORF">ERUC_LOCUS35547</name>
</gene>
<evidence type="ECO:0000313" key="2">
    <source>
        <dbReference type="Proteomes" id="UP001642260"/>
    </source>
</evidence>
<comment type="caution">
    <text evidence="1">The sequence shown here is derived from an EMBL/GenBank/DDBJ whole genome shotgun (WGS) entry which is preliminary data.</text>
</comment>
<sequence length="137" mass="15143">MYQDGEHRRFSRFINTSLKLHRAPVLESFNVKFGQKANAIDIKAYVRTAIKRGVHTPSLEILEIEEAIGGFCGIEHKMPKLEAANVHVTCSHTEQIQRVEVVRQLDRKCGWLISGTDGCISPSGGGKGEFTNGGFAC</sequence>
<dbReference type="Proteomes" id="UP001642260">
    <property type="component" value="Unassembled WGS sequence"/>
</dbReference>
<name>A0ABC8LHF4_ERUVS</name>
<evidence type="ECO:0000313" key="1">
    <source>
        <dbReference type="EMBL" id="CAH8383064.1"/>
    </source>
</evidence>
<dbReference type="EMBL" id="CAKOAT010574042">
    <property type="protein sequence ID" value="CAH8383064.1"/>
    <property type="molecule type" value="Genomic_DNA"/>
</dbReference>
<dbReference type="AlphaFoldDB" id="A0ABC8LHF4"/>
<proteinExistence type="predicted"/>
<reference evidence="1 2" key="1">
    <citation type="submission" date="2022-03" db="EMBL/GenBank/DDBJ databases">
        <authorList>
            <person name="Macdonald S."/>
            <person name="Ahmed S."/>
            <person name="Newling K."/>
        </authorList>
    </citation>
    <scope>NUCLEOTIDE SEQUENCE [LARGE SCALE GENOMIC DNA]</scope>
</reference>
<protein>
    <submittedName>
        <fullName evidence="1">Uncharacterized protein</fullName>
    </submittedName>
</protein>
<accession>A0ABC8LHF4</accession>
<keyword evidence="2" id="KW-1185">Reference proteome</keyword>
<organism evidence="1 2">
    <name type="scientific">Eruca vesicaria subsp. sativa</name>
    <name type="common">Garden rocket</name>
    <name type="synonym">Eruca sativa</name>
    <dbReference type="NCBI Taxonomy" id="29727"/>
    <lineage>
        <taxon>Eukaryota</taxon>
        <taxon>Viridiplantae</taxon>
        <taxon>Streptophyta</taxon>
        <taxon>Embryophyta</taxon>
        <taxon>Tracheophyta</taxon>
        <taxon>Spermatophyta</taxon>
        <taxon>Magnoliopsida</taxon>
        <taxon>eudicotyledons</taxon>
        <taxon>Gunneridae</taxon>
        <taxon>Pentapetalae</taxon>
        <taxon>rosids</taxon>
        <taxon>malvids</taxon>
        <taxon>Brassicales</taxon>
        <taxon>Brassicaceae</taxon>
        <taxon>Brassiceae</taxon>
        <taxon>Eruca</taxon>
    </lineage>
</organism>